<feature type="compositionally biased region" description="Polar residues" evidence="1">
    <location>
        <begin position="100"/>
        <end position="109"/>
    </location>
</feature>
<feature type="region of interest" description="Disordered" evidence="1">
    <location>
        <begin position="1"/>
        <end position="72"/>
    </location>
</feature>
<dbReference type="Proteomes" id="UP000018050">
    <property type="component" value="Unassembled WGS sequence"/>
</dbReference>
<feature type="compositionally biased region" description="Polar residues" evidence="1">
    <location>
        <begin position="54"/>
        <end position="69"/>
    </location>
</feature>
<feature type="region of interest" description="Disordered" evidence="1">
    <location>
        <begin position="299"/>
        <end position="324"/>
    </location>
</feature>
<feature type="compositionally biased region" description="Polar residues" evidence="1">
    <location>
        <begin position="167"/>
        <end position="177"/>
    </location>
</feature>
<feature type="region of interest" description="Disordered" evidence="1">
    <location>
        <begin position="96"/>
        <end position="118"/>
    </location>
</feature>
<dbReference type="OrthoDB" id="347245at2759"/>
<protein>
    <submittedName>
        <fullName evidence="2">Uncharacterized protein</fullName>
    </submittedName>
</protein>
<dbReference type="GeneID" id="25270447"/>
<evidence type="ECO:0000256" key="1">
    <source>
        <dbReference type="SAM" id="MobiDB-lite"/>
    </source>
</evidence>
<gene>
    <name evidence="2" type="ORF">EAH_00023770</name>
</gene>
<evidence type="ECO:0000313" key="2">
    <source>
        <dbReference type="EMBL" id="CDI77373.1"/>
    </source>
</evidence>
<feature type="compositionally biased region" description="Basic and acidic residues" evidence="1">
    <location>
        <begin position="23"/>
        <end position="33"/>
    </location>
</feature>
<feature type="region of interest" description="Disordered" evidence="1">
    <location>
        <begin position="153"/>
        <end position="191"/>
    </location>
</feature>
<reference evidence="2" key="2">
    <citation type="submission" date="2013-10" db="EMBL/GenBank/DDBJ databases">
        <authorList>
            <person name="Aslett M."/>
        </authorList>
    </citation>
    <scope>NUCLEOTIDE SEQUENCE</scope>
    <source>
        <strain evidence="2">Houghton</strain>
    </source>
</reference>
<accession>U6GDE7</accession>
<keyword evidence="3" id="KW-1185">Reference proteome</keyword>
<sequence>MGSQCSRPSLGSPARGLVMHLASADREPRERETPPPLVSSSSSPCEQSDCDSIGSGTLSNSESCASNVVSPLESPPPWMLSESCFSASLFHAPNRMGRSFETTSGQSSQKGRRTRSRLLTHSLPDRINAEDARWHVARKLSTTITSAALGESQLKSAVSRRRHPQGHYSTQSDNCVSVVNPPSPDPQTKLDEPTRRMFLEFYHRNRKEQRRHEQVLRAASRVVDRSFASCPAFASAVSLETIQEKCPRSPVPADTLARQEAEALAVEALDVFSPDEKYTRLDEFLALVNAIQNEYQSERHRGRAIRGPNRASTFGALRTPPERD</sequence>
<dbReference type="RefSeq" id="XP_013252251.1">
    <property type="nucleotide sequence ID" value="XM_013396797.1"/>
</dbReference>
<name>U6GDE7_EIMAC</name>
<dbReference type="VEuPathDB" id="ToxoDB:EAH_00023770"/>
<proteinExistence type="predicted"/>
<organism evidence="2 3">
    <name type="scientific">Eimeria acervulina</name>
    <name type="common">Coccidian parasite</name>
    <dbReference type="NCBI Taxonomy" id="5801"/>
    <lineage>
        <taxon>Eukaryota</taxon>
        <taxon>Sar</taxon>
        <taxon>Alveolata</taxon>
        <taxon>Apicomplexa</taxon>
        <taxon>Conoidasida</taxon>
        <taxon>Coccidia</taxon>
        <taxon>Eucoccidiorida</taxon>
        <taxon>Eimeriorina</taxon>
        <taxon>Eimeriidae</taxon>
        <taxon>Eimeria</taxon>
    </lineage>
</organism>
<dbReference type="EMBL" id="HG670642">
    <property type="protein sequence ID" value="CDI77373.1"/>
    <property type="molecule type" value="Genomic_DNA"/>
</dbReference>
<evidence type="ECO:0000313" key="3">
    <source>
        <dbReference type="Proteomes" id="UP000018050"/>
    </source>
</evidence>
<dbReference type="OMA" id="PDEKYTR"/>
<dbReference type="AlphaFoldDB" id="U6GDE7"/>
<reference evidence="2" key="1">
    <citation type="submission" date="2013-10" db="EMBL/GenBank/DDBJ databases">
        <title>Genomic analysis of the causative agents of coccidiosis in chickens.</title>
        <authorList>
            <person name="Reid A.J."/>
            <person name="Blake D."/>
            <person name="Billington K."/>
            <person name="Browne H."/>
            <person name="Dunn M."/>
            <person name="Hung S."/>
            <person name="Kawahara F."/>
            <person name="Miranda-Saavedra D."/>
            <person name="Mourier T."/>
            <person name="Nagra H."/>
            <person name="Otto T.D."/>
            <person name="Rawlings N."/>
            <person name="Sanchez A."/>
            <person name="Sanders M."/>
            <person name="Subramaniam C."/>
            <person name="Tay Y."/>
            <person name="Dear P."/>
            <person name="Doerig C."/>
            <person name="Gruber A."/>
            <person name="Parkinson J."/>
            <person name="Shirley M."/>
            <person name="Wan K.L."/>
            <person name="Berriman M."/>
            <person name="Tomley F."/>
            <person name="Pain A."/>
        </authorList>
    </citation>
    <scope>NUCLEOTIDE SEQUENCE</scope>
    <source>
        <strain evidence="2">Houghton</strain>
    </source>
</reference>